<dbReference type="InterPro" id="IPR000425">
    <property type="entry name" value="MIP"/>
</dbReference>
<dbReference type="GO" id="GO:0015250">
    <property type="term" value="F:water channel activity"/>
    <property type="evidence" value="ECO:0007669"/>
    <property type="project" value="TreeGrafter"/>
</dbReference>
<dbReference type="PRINTS" id="PR00783">
    <property type="entry name" value="MINTRINSICP"/>
</dbReference>
<evidence type="ECO:0000313" key="6">
    <source>
        <dbReference type="EMBL" id="GMN39970.1"/>
    </source>
</evidence>
<evidence type="ECO:0000256" key="1">
    <source>
        <dbReference type="ARBA" id="ARBA00004141"/>
    </source>
</evidence>
<keyword evidence="2 5" id="KW-0812">Transmembrane</keyword>
<dbReference type="SUPFAM" id="SSF81338">
    <property type="entry name" value="Aquaporin-like"/>
    <property type="match status" value="1"/>
</dbReference>
<comment type="subcellular location">
    <subcellularLocation>
        <location evidence="1">Membrane</location>
        <topology evidence="1">Multi-pass membrane protein</topology>
    </subcellularLocation>
</comment>
<dbReference type="InterPro" id="IPR034294">
    <property type="entry name" value="Aquaporin_transptr"/>
</dbReference>
<evidence type="ECO:0000256" key="3">
    <source>
        <dbReference type="ARBA" id="ARBA00022989"/>
    </source>
</evidence>
<dbReference type="Proteomes" id="UP001187192">
    <property type="component" value="Unassembled WGS sequence"/>
</dbReference>
<evidence type="ECO:0000256" key="2">
    <source>
        <dbReference type="ARBA" id="ARBA00022692"/>
    </source>
</evidence>
<dbReference type="Gene3D" id="1.20.1080.10">
    <property type="entry name" value="Glycerol uptake facilitator protein"/>
    <property type="match status" value="1"/>
</dbReference>
<dbReference type="PANTHER" id="PTHR45665:SF26">
    <property type="entry name" value="AQUAPORIN TIP4-1"/>
    <property type="match status" value="1"/>
</dbReference>
<reference evidence="6" key="1">
    <citation type="submission" date="2023-07" db="EMBL/GenBank/DDBJ databases">
        <title>draft genome sequence of fig (Ficus carica).</title>
        <authorList>
            <person name="Takahashi T."/>
            <person name="Nishimura K."/>
        </authorList>
    </citation>
    <scope>NUCLEOTIDE SEQUENCE</scope>
</reference>
<dbReference type="AlphaFoldDB" id="A0AA88D147"/>
<dbReference type="EMBL" id="BTGU01000010">
    <property type="protein sequence ID" value="GMN39970.1"/>
    <property type="molecule type" value="Genomic_DNA"/>
</dbReference>
<proteinExistence type="inferred from homology"/>
<gene>
    <name evidence="6" type="ORF">TIFTF001_009193</name>
</gene>
<dbReference type="PANTHER" id="PTHR45665">
    <property type="entry name" value="AQUAPORIN-8"/>
    <property type="match status" value="1"/>
</dbReference>
<keyword evidence="7" id="KW-1185">Reference proteome</keyword>
<protein>
    <submittedName>
        <fullName evidence="6">Uncharacterized protein</fullName>
    </submittedName>
</protein>
<accession>A0AA88D147</accession>
<sequence length="96" mass="10707">MEYEQDYGRSSFAFSLLFTFYSTIVDHKKGDIDGLGPTLTGSLVEPTFSSAVPSPGASKNPARHFGPALVSWDWRADNWFYWVGPFISGGLCWAHR</sequence>
<name>A0AA88D147_FICCA</name>
<comment type="similarity">
    <text evidence="5">Belongs to the MIP/aquaporin (TC 1.A.8) family.</text>
</comment>
<keyword evidence="4" id="KW-0472">Membrane</keyword>
<evidence type="ECO:0000256" key="5">
    <source>
        <dbReference type="RuleBase" id="RU000477"/>
    </source>
</evidence>
<keyword evidence="3" id="KW-1133">Transmembrane helix</keyword>
<keyword evidence="5" id="KW-0813">Transport</keyword>
<dbReference type="InterPro" id="IPR023271">
    <property type="entry name" value="Aquaporin-like"/>
</dbReference>
<comment type="caution">
    <text evidence="6">The sequence shown here is derived from an EMBL/GenBank/DDBJ whole genome shotgun (WGS) entry which is preliminary data.</text>
</comment>
<evidence type="ECO:0000256" key="4">
    <source>
        <dbReference type="ARBA" id="ARBA00023136"/>
    </source>
</evidence>
<evidence type="ECO:0000313" key="7">
    <source>
        <dbReference type="Proteomes" id="UP001187192"/>
    </source>
</evidence>
<organism evidence="6 7">
    <name type="scientific">Ficus carica</name>
    <name type="common">Common fig</name>
    <dbReference type="NCBI Taxonomy" id="3494"/>
    <lineage>
        <taxon>Eukaryota</taxon>
        <taxon>Viridiplantae</taxon>
        <taxon>Streptophyta</taxon>
        <taxon>Embryophyta</taxon>
        <taxon>Tracheophyta</taxon>
        <taxon>Spermatophyta</taxon>
        <taxon>Magnoliopsida</taxon>
        <taxon>eudicotyledons</taxon>
        <taxon>Gunneridae</taxon>
        <taxon>Pentapetalae</taxon>
        <taxon>rosids</taxon>
        <taxon>fabids</taxon>
        <taxon>Rosales</taxon>
        <taxon>Moraceae</taxon>
        <taxon>Ficeae</taxon>
        <taxon>Ficus</taxon>
    </lineage>
</organism>
<dbReference type="Pfam" id="PF00230">
    <property type="entry name" value="MIP"/>
    <property type="match status" value="1"/>
</dbReference>
<dbReference type="GO" id="GO:0016020">
    <property type="term" value="C:membrane"/>
    <property type="evidence" value="ECO:0007669"/>
    <property type="project" value="UniProtKB-SubCell"/>
</dbReference>